<protein>
    <submittedName>
        <fullName evidence="1">Uncharacterized protein</fullName>
    </submittedName>
</protein>
<sequence>MAEKELTIRFLKENCWKCGYEYHIYYIMPEGNKGEIVNKLIFNEKVISKVNEWVKANNNTINIGVIKNRYSNTVGDSYMSFGCPKCDAIYGDFYLLEAIIDTMYEKYFYIDDIKIKVEI</sequence>
<evidence type="ECO:0000313" key="1">
    <source>
        <dbReference type="EMBL" id="TXJ37488.1"/>
    </source>
</evidence>
<comment type="caution">
    <text evidence="1">The sequence shown here is derived from an EMBL/GenBank/DDBJ whole genome shotgun (WGS) entry which is preliminary data.</text>
</comment>
<accession>A0A5C8EJ76</accession>
<organism evidence="1 2">
    <name type="scientific">Brachyspira aalborgi</name>
    <dbReference type="NCBI Taxonomy" id="29522"/>
    <lineage>
        <taxon>Bacteria</taxon>
        <taxon>Pseudomonadati</taxon>
        <taxon>Spirochaetota</taxon>
        <taxon>Spirochaetia</taxon>
        <taxon>Brachyspirales</taxon>
        <taxon>Brachyspiraceae</taxon>
        <taxon>Brachyspira</taxon>
    </lineage>
</organism>
<dbReference type="EMBL" id="SAYB01000003">
    <property type="protein sequence ID" value="TXJ37488.1"/>
    <property type="molecule type" value="Genomic_DNA"/>
</dbReference>
<dbReference type="Proteomes" id="UP000322814">
    <property type="component" value="Unassembled WGS sequence"/>
</dbReference>
<gene>
    <name evidence="1" type="ORF">EPJ78_01850</name>
</gene>
<reference evidence="1 2" key="1">
    <citation type="journal article" date="1992" name="Lakartidningen">
        <title>[Penicillin V and not amoxicillin is the first choice preparation in acute otitis].</title>
        <authorList>
            <person name="Kamme C."/>
            <person name="Lundgren K."/>
            <person name="Prellner K."/>
        </authorList>
    </citation>
    <scope>NUCLEOTIDE SEQUENCE [LARGE SCALE GENOMIC DNA]</scope>
    <source>
        <strain evidence="1 2">PC4580III</strain>
    </source>
</reference>
<name>A0A5C8EJ76_9SPIR</name>
<proteinExistence type="predicted"/>
<dbReference type="RefSeq" id="WP_147770321.1">
    <property type="nucleotide sequence ID" value="NZ_SAYB01000003.1"/>
</dbReference>
<dbReference type="AlphaFoldDB" id="A0A5C8EJ76"/>
<evidence type="ECO:0000313" key="2">
    <source>
        <dbReference type="Proteomes" id="UP000322814"/>
    </source>
</evidence>